<keyword evidence="1" id="KW-0472">Membrane</keyword>
<keyword evidence="1" id="KW-1133">Transmembrane helix</keyword>
<protein>
    <submittedName>
        <fullName evidence="2">Uncharacterized protein</fullName>
    </submittedName>
</protein>
<name>A0A2H0TG71_9BACT</name>
<accession>A0A2H0TG71</accession>
<dbReference type="AlphaFoldDB" id="A0A2H0TG71"/>
<proteinExistence type="predicted"/>
<organism evidence="2 3">
    <name type="scientific">Candidatus Niyogibacteria bacterium CG10_big_fil_rev_8_21_14_0_10_42_19</name>
    <dbReference type="NCBI Taxonomy" id="1974725"/>
    <lineage>
        <taxon>Bacteria</taxon>
        <taxon>Candidatus Niyogiibacteriota</taxon>
    </lineage>
</organism>
<reference evidence="3" key="1">
    <citation type="submission" date="2017-09" db="EMBL/GenBank/DDBJ databases">
        <title>Depth-based differentiation of microbial function through sediment-hosted aquifers and enrichment of novel symbionts in the deep terrestrial subsurface.</title>
        <authorList>
            <person name="Probst A.J."/>
            <person name="Ladd B."/>
            <person name="Jarett J.K."/>
            <person name="Geller-Mcgrath D.E."/>
            <person name="Sieber C.M.K."/>
            <person name="Emerson J.B."/>
            <person name="Anantharaman K."/>
            <person name="Thomas B.C."/>
            <person name="Malmstrom R."/>
            <person name="Stieglmeier M."/>
            <person name="Klingl A."/>
            <person name="Woyke T."/>
            <person name="Ryan C.M."/>
            <person name="Banfield J.F."/>
        </authorList>
    </citation>
    <scope>NUCLEOTIDE SEQUENCE [LARGE SCALE GENOMIC DNA]</scope>
</reference>
<keyword evidence="1" id="KW-0812">Transmembrane</keyword>
<evidence type="ECO:0000256" key="1">
    <source>
        <dbReference type="SAM" id="Phobius"/>
    </source>
</evidence>
<gene>
    <name evidence="2" type="ORF">COU46_00880</name>
</gene>
<dbReference type="Proteomes" id="UP000229383">
    <property type="component" value="Unassembled WGS sequence"/>
</dbReference>
<evidence type="ECO:0000313" key="3">
    <source>
        <dbReference type="Proteomes" id="UP000229383"/>
    </source>
</evidence>
<comment type="caution">
    <text evidence="2">The sequence shown here is derived from an EMBL/GenBank/DDBJ whole genome shotgun (WGS) entry which is preliminary data.</text>
</comment>
<feature type="transmembrane region" description="Helical" evidence="1">
    <location>
        <begin position="21"/>
        <end position="40"/>
    </location>
</feature>
<evidence type="ECO:0000313" key="2">
    <source>
        <dbReference type="EMBL" id="PIR70558.1"/>
    </source>
</evidence>
<dbReference type="EMBL" id="PFCN01000012">
    <property type="protein sequence ID" value="PIR70558.1"/>
    <property type="molecule type" value="Genomic_DNA"/>
</dbReference>
<sequence>MGLLDKIEEIQQKPKQTRFKILIFSVVVIMVLIIGLWISLPEARKTNTQENNDMIGPLKMMYQDAKNFMSGFR</sequence>